<dbReference type="Proteomes" id="UP000789831">
    <property type="component" value="Unassembled WGS sequence"/>
</dbReference>
<comment type="caution">
    <text evidence="2">The sequence shown here is derived from an EMBL/GenBank/DDBJ whole genome shotgun (WGS) entry which is preliminary data.</text>
</comment>
<evidence type="ECO:0000256" key="1">
    <source>
        <dbReference type="SAM" id="Coils"/>
    </source>
</evidence>
<keyword evidence="3" id="KW-1185">Reference proteome</keyword>
<dbReference type="AlphaFoldDB" id="A0A9N9HGS0"/>
<name>A0A9N9HGS0_9GLOM</name>
<gene>
    <name evidence="2" type="ORF">AGERDE_LOCUS12846</name>
</gene>
<dbReference type="EMBL" id="CAJVPL010011822">
    <property type="protein sequence ID" value="CAG8685187.1"/>
    <property type="molecule type" value="Genomic_DNA"/>
</dbReference>
<sequence length="238" mass="27198">SNRQLELAEKENQENEKVLEQLLKEFKDRPIPARCGQCGDNSDHLDVVLSPYSTQLQAQINQLQTELKGLTPEAQQSELRTENQQLTTALALKETELADLQSQIRALSHQLTESENSQPLQKKLNKLEGKLELAVEFRLHQASAFTTEHSHPPLLNRRSIEQEKERLTQQQEAVTNEEQRADITVEKEAISQEINQLATTLHDNSVIDNFNQQKLKNEQIVKECQELLAKLNPINNPD</sequence>
<organism evidence="2 3">
    <name type="scientific">Ambispora gerdemannii</name>
    <dbReference type="NCBI Taxonomy" id="144530"/>
    <lineage>
        <taxon>Eukaryota</taxon>
        <taxon>Fungi</taxon>
        <taxon>Fungi incertae sedis</taxon>
        <taxon>Mucoromycota</taxon>
        <taxon>Glomeromycotina</taxon>
        <taxon>Glomeromycetes</taxon>
        <taxon>Archaeosporales</taxon>
        <taxon>Ambisporaceae</taxon>
        <taxon>Ambispora</taxon>
    </lineage>
</organism>
<feature type="non-terminal residue" evidence="2">
    <location>
        <position position="238"/>
    </location>
</feature>
<feature type="coiled-coil region" evidence="1">
    <location>
        <begin position="83"/>
        <end position="117"/>
    </location>
</feature>
<accession>A0A9N9HGS0</accession>
<reference evidence="2" key="1">
    <citation type="submission" date="2021-06" db="EMBL/GenBank/DDBJ databases">
        <authorList>
            <person name="Kallberg Y."/>
            <person name="Tangrot J."/>
            <person name="Rosling A."/>
        </authorList>
    </citation>
    <scope>NUCLEOTIDE SEQUENCE</scope>
    <source>
        <strain evidence="2">MT106</strain>
    </source>
</reference>
<evidence type="ECO:0000313" key="2">
    <source>
        <dbReference type="EMBL" id="CAG8685187.1"/>
    </source>
</evidence>
<keyword evidence="1" id="KW-0175">Coiled coil</keyword>
<proteinExistence type="predicted"/>
<protein>
    <submittedName>
        <fullName evidence="2">11368_t:CDS:1</fullName>
    </submittedName>
</protein>
<evidence type="ECO:0000313" key="3">
    <source>
        <dbReference type="Proteomes" id="UP000789831"/>
    </source>
</evidence>